<dbReference type="Proteomes" id="UP000271098">
    <property type="component" value="Unassembled WGS sequence"/>
</dbReference>
<dbReference type="EMBL" id="UYRT01091329">
    <property type="protein sequence ID" value="VDN36991.1"/>
    <property type="molecule type" value="Genomic_DNA"/>
</dbReference>
<sequence>MIGDATAYDWRLIFLLHAALSLICNVFFCFVATAKPAWWTDEETVELRTKTCGTLWWWCPRPQQQIQ</sequence>
<keyword evidence="1" id="KW-1133">Transmembrane helix</keyword>
<protein>
    <submittedName>
        <fullName evidence="4">MFS domain-containing protein</fullName>
    </submittedName>
</protein>
<evidence type="ECO:0000313" key="4">
    <source>
        <dbReference type="WBParaSite" id="GPUH_0002089301-mRNA-1"/>
    </source>
</evidence>
<feature type="transmembrane region" description="Helical" evidence="1">
    <location>
        <begin position="12"/>
        <end position="34"/>
    </location>
</feature>
<keyword evidence="1" id="KW-0812">Transmembrane</keyword>
<dbReference type="OrthoDB" id="2985014at2759"/>
<organism evidence="4">
    <name type="scientific">Gongylonema pulchrum</name>
    <dbReference type="NCBI Taxonomy" id="637853"/>
    <lineage>
        <taxon>Eukaryota</taxon>
        <taxon>Metazoa</taxon>
        <taxon>Ecdysozoa</taxon>
        <taxon>Nematoda</taxon>
        <taxon>Chromadorea</taxon>
        <taxon>Rhabditida</taxon>
        <taxon>Spirurina</taxon>
        <taxon>Spiruromorpha</taxon>
        <taxon>Spiruroidea</taxon>
        <taxon>Gongylonematidae</taxon>
        <taxon>Gongylonema</taxon>
    </lineage>
</organism>
<gene>
    <name evidence="2" type="ORF">GPUH_LOCUS20868</name>
</gene>
<reference evidence="4" key="1">
    <citation type="submission" date="2016-06" db="UniProtKB">
        <authorList>
            <consortium name="WormBaseParasite"/>
        </authorList>
    </citation>
    <scope>IDENTIFICATION</scope>
</reference>
<dbReference type="AlphaFoldDB" id="A0A183EIS7"/>
<evidence type="ECO:0000313" key="3">
    <source>
        <dbReference type="Proteomes" id="UP000271098"/>
    </source>
</evidence>
<dbReference type="WBParaSite" id="GPUH_0002089301-mRNA-1">
    <property type="protein sequence ID" value="GPUH_0002089301-mRNA-1"/>
    <property type="gene ID" value="GPUH_0002089301"/>
</dbReference>
<accession>A0A183EIS7</accession>
<keyword evidence="1" id="KW-0472">Membrane</keyword>
<name>A0A183EIS7_9BILA</name>
<keyword evidence="3" id="KW-1185">Reference proteome</keyword>
<evidence type="ECO:0000256" key="1">
    <source>
        <dbReference type="SAM" id="Phobius"/>
    </source>
</evidence>
<evidence type="ECO:0000313" key="2">
    <source>
        <dbReference type="EMBL" id="VDN36991.1"/>
    </source>
</evidence>
<reference evidence="2 3" key="2">
    <citation type="submission" date="2018-11" db="EMBL/GenBank/DDBJ databases">
        <authorList>
            <consortium name="Pathogen Informatics"/>
        </authorList>
    </citation>
    <scope>NUCLEOTIDE SEQUENCE [LARGE SCALE GENOMIC DNA]</scope>
</reference>
<proteinExistence type="predicted"/>